<proteinExistence type="predicted"/>
<accession>A0A845AIJ1</accession>
<gene>
    <name evidence="1" type="ORF">GRI58_07460</name>
</gene>
<evidence type="ECO:0008006" key="3">
    <source>
        <dbReference type="Google" id="ProtNLM"/>
    </source>
</evidence>
<organism evidence="1 2">
    <name type="scientific">Qipengyuania algicida</name>
    <dbReference type="NCBI Taxonomy" id="1836209"/>
    <lineage>
        <taxon>Bacteria</taxon>
        <taxon>Pseudomonadati</taxon>
        <taxon>Pseudomonadota</taxon>
        <taxon>Alphaproteobacteria</taxon>
        <taxon>Sphingomonadales</taxon>
        <taxon>Erythrobacteraceae</taxon>
        <taxon>Qipengyuania</taxon>
    </lineage>
</organism>
<dbReference type="EMBL" id="WTYA01000005">
    <property type="protein sequence ID" value="MXP28655.1"/>
    <property type="molecule type" value="Genomic_DNA"/>
</dbReference>
<evidence type="ECO:0000313" key="2">
    <source>
        <dbReference type="Proteomes" id="UP000439780"/>
    </source>
</evidence>
<reference evidence="1 2" key="1">
    <citation type="submission" date="2019-12" db="EMBL/GenBank/DDBJ databases">
        <title>Genomic-based taxomic classification of the family Erythrobacteraceae.</title>
        <authorList>
            <person name="Xu L."/>
        </authorList>
    </citation>
    <scope>NUCLEOTIDE SEQUENCE [LARGE SCALE GENOMIC DNA]</scope>
    <source>
        <strain evidence="1 2">KEMB 9005-328</strain>
    </source>
</reference>
<dbReference type="OrthoDB" id="9816113at2"/>
<dbReference type="Proteomes" id="UP000439780">
    <property type="component" value="Unassembled WGS sequence"/>
</dbReference>
<name>A0A845AIJ1_9SPHN</name>
<evidence type="ECO:0000313" key="1">
    <source>
        <dbReference type="EMBL" id="MXP28655.1"/>
    </source>
</evidence>
<dbReference type="RefSeq" id="WP_160752957.1">
    <property type="nucleotide sequence ID" value="NZ_WTYA01000005.1"/>
</dbReference>
<dbReference type="AlphaFoldDB" id="A0A845AIJ1"/>
<keyword evidence="2" id="KW-1185">Reference proteome</keyword>
<comment type="caution">
    <text evidence="1">The sequence shown here is derived from an EMBL/GenBank/DDBJ whole genome shotgun (WGS) entry which is preliminary data.</text>
</comment>
<protein>
    <recommendedName>
        <fullName evidence="3">Glycosyltransferase family 25 protein</fullName>
    </recommendedName>
</protein>
<sequence>MFRRVGSHGNFLARIALFREAAERNASILILEDDCNFLVPEICDASLSGNWDIFYGGFEMVGDAEPKDNDLIGSHFMAFSAKAAKIGADYLTRYLEPDFEPDAIAAADPEYDPTIRPPIDGAMVWMRRAYPDLLTVFERVSVQRASRSDVSGGKAIDRIPVVRTFVSLARRVRNRLFGRRGMSRRNLKFGSPND</sequence>